<dbReference type="InterPro" id="IPR043140">
    <property type="entry name" value="Ribosomal_uS14_sf"/>
</dbReference>
<evidence type="ECO:0000256" key="8">
    <source>
        <dbReference type="ARBA" id="ARBA00023274"/>
    </source>
</evidence>
<comment type="subunit">
    <text evidence="5">Component of the 40S small ribosomal subunit.</text>
</comment>
<comment type="similarity">
    <text evidence="4">Belongs to the universal ribosomal protein uS14 family.</text>
</comment>
<dbReference type="GO" id="GO:0003735">
    <property type="term" value="F:structural constituent of ribosome"/>
    <property type="evidence" value="ECO:0007669"/>
    <property type="project" value="InterPro"/>
</dbReference>
<dbReference type="NCBIfam" id="NF004424">
    <property type="entry name" value="PRK05766.1"/>
    <property type="match status" value="1"/>
</dbReference>
<evidence type="ECO:0000256" key="11">
    <source>
        <dbReference type="SAM" id="Phobius"/>
    </source>
</evidence>
<comment type="cofactor">
    <cofactor evidence="1">
        <name>Zn(2+)</name>
        <dbReference type="ChEBI" id="CHEBI:29105"/>
    </cofactor>
</comment>
<evidence type="ECO:0000256" key="3">
    <source>
        <dbReference type="ARBA" id="ARBA00004514"/>
    </source>
</evidence>
<name>A0A7R9ED87_9NEOP</name>
<evidence type="ECO:0000256" key="9">
    <source>
        <dbReference type="ARBA" id="ARBA00035167"/>
    </source>
</evidence>
<dbReference type="Gene3D" id="4.10.830.10">
    <property type="entry name" value="30s Ribosomal Protein S14, Chain N"/>
    <property type="match status" value="1"/>
</dbReference>
<dbReference type="PANTHER" id="PTHR12010:SF2">
    <property type="entry name" value="40S RIBOSOMAL PROTEIN S29"/>
    <property type="match status" value="1"/>
</dbReference>
<keyword evidence="7" id="KW-0689">Ribosomal protein</keyword>
<evidence type="ECO:0000256" key="1">
    <source>
        <dbReference type="ARBA" id="ARBA00001947"/>
    </source>
</evidence>
<dbReference type="Pfam" id="PF00253">
    <property type="entry name" value="Ribosomal_S14"/>
    <property type="match status" value="1"/>
</dbReference>
<gene>
    <name evidence="12" type="ORF">TMSB3V08_LOCUS7722</name>
</gene>
<organism evidence="12">
    <name type="scientific">Timema monikensis</name>
    <dbReference type="NCBI Taxonomy" id="170555"/>
    <lineage>
        <taxon>Eukaryota</taxon>
        <taxon>Metazoa</taxon>
        <taxon>Ecdysozoa</taxon>
        <taxon>Arthropoda</taxon>
        <taxon>Hexapoda</taxon>
        <taxon>Insecta</taxon>
        <taxon>Pterygota</taxon>
        <taxon>Neoptera</taxon>
        <taxon>Polyneoptera</taxon>
        <taxon>Phasmatodea</taxon>
        <taxon>Timematodea</taxon>
        <taxon>Timematoidea</taxon>
        <taxon>Timematidae</taxon>
        <taxon>Timema</taxon>
    </lineage>
</organism>
<dbReference type="EMBL" id="OB794731">
    <property type="protein sequence ID" value="CAD7430977.1"/>
    <property type="molecule type" value="Genomic_DNA"/>
</dbReference>
<evidence type="ECO:0000313" key="12">
    <source>
        <dbReference type="EMBL" id="CAD7430977.1"/>
    </source>
</evidence>
<dbReference type="GO" id="GO:0022627">
    <property type="term" value="C:cytosolic small ribosomal subunit"/>
    <property type="evidence" value="ECO:0007669"/>
    <property type="project" value="TreeGrafter"/>
</dbReference>
<dbReference type="FunFam" id="4.10.830.10:FF:000002">
    <property type="entry name" value="40S ribosomal protein S29"/>
    <property type="match status" value="1"/>
</dbReference>
<feature type="transmembrane region" description="Helical" evidence="11">
    <location>
        <begin position="181"/>
        <end position="206"/>
    </location>
</feature>
<dbReference type="GO" id="GO:0008270">
    <property type="term" value="F:zinc ion binding"/>
    <property type="evidence" value="ECO:0007669"/>
    <property type="project" value="InterPro"/>
</dbReference>
<dbReference type="GO" id="GO:0005791">
    <property type="term" value="C:rough endoplasmic reticulum"/>
    <property type="evidence" value="ECO:0007669"/>
    <property type="project" value="UniProtKB-SubCell"/>
</dbReference>
<evidence type="ECO:0000256" key="2">
    <source>
        <dbReference type="ARBA" id="ARBA00004427"/>
    </source>
</evidence>
<dbReference type="AlphaFoldDB" id="A0A7R9ED87"/>
<comment type="subcellular location">
    <subcellularLocation>
        <location evidence="3">Cytoplasm</location>
        <location evidence="3">Cytosol</location>
    </subcellularLocation>
    <subcellularLocation>
        <location evidence="2">Rough endoplasmic reticulum</location>
    </subcellularLocation>
</comment>
<dbReference type="InterPro" id="IPR001209">
    <property type="entry name" value="Ribosomal_uS14"/>
</dbReference>
<keyword evidence="11" id="KW-1133">Transmembrane helix</keyword>
<keyword evidence="11" id="KW-0812">Transmembrane</keyword>
<keyword evidence="8" id="KW-0687">Ribonucleoprotein</keyword>
<evidence type="ECO:0000256" key="10">
    <source>
        <dbReference type="ARBA" id="ARBA00035455"/>
    </source>
</evidence>
<dbReference type="InterPro" id="IPR039744">
    <property type="entry name" value="RIbosomal_uS14_euk_arc"/>
</dbReference>
<keyword evidence="11" id="KW-0472">Membrane</keyword>
<dbReference type="PANTHER" id="PTHR12010">
    <property type="entry name" value="40S RIBOSOMAL PROTEIN S29"/>
    <property type="match status" value="1"/>
</dbReference>
<evidence type="ECO:0000256" key="5">
    <source>
        <dbReference type="ARBA" id="ARBA00011542"/>
    </source>
</evidence>
<keyword evidence="6" id="KW-0256">Endoplasmic reticulum</keyword>
<evidence type="ECO:0000256" key="4">
    <source>
        <dbReference type="ARBA" id="ARBA00009083"/>
    </source>
</evidence>
<dbReference type="GO" id="GO:0002181">
    <property type="term" value="P:cytoplasmic translation"/>
    <property type="evidence" value="ECO:0007669"/>
    <property type="project" value="TreeGrafter"/>
</dbReference>
<sequence length="328" mass="35990">MCALLNMHASLGVVVEAWSNGGIQGHLKRAEVLVQSRACANGHGLIRKYGLNLCRQCFREYAGDIGFKKVLLVRRKGINFRALANPTNTLVEKLIILFEQFCVGLPSASCNVVIAEPGSWEMHLWLARVVFQWVGGFGTNSWPISAFGLASVFDPMWKGSVRDATLAGLLVPVATPQVRSYALAFFILFTIPPVFLTASAVSVLLLNSRGVQPSEHAHREEERLLTLQMCGSSWLIPRGSICVANTRCLLCSSVLPKAPPKGCPDIHEESHSGKLLKKGGKQFREGEKQTHPAGMVTPIPTRQYEFDDLVHVHPPVLVFSVPFLNLSV</sequence>
<accession>A0A7R9ED87</accession>
<protein>
    <recommendedName>
        <fullName evidence="9">Small ribosomal subunit protein uS14</fullName>
    </recommendedName>
    <alternativeName>
        <fullName evidence="10">40S ribosomal protein S29</fullName>
    </alternativeName>
</protein>
<evidence type="ECO:0000256" key="7">
    <source>
        <dbReference type="ARBA" id="ARBA00022980"/>
    </source>
</evidence>
<reference evidence="12" key="1">
    <citation type="submission" date="2020-11" db="EMBL/GenBank/DDBJ databases">
        <authorList>
            <person name="Tran Van P."/>
        </authorList>
    </citation>
    <scope>NUCLEOTIDE SEQUENCE</scope>
</reference>
<proteinExistence type="inferred from homology"/>
<evidence type="ECO:0000256" key="6">
    <source>
        <dbReference type="ARBA" id="ARBA00022824"/>
    </source>
</evidence>